<evidence type="ECO:0000259" key="1">
    <source>
        <dbReference type="Pfam" id="PF08241"/>
    </source>
</evidence>
<dbReference type="InterPro" id="IPR013216">
    <property type="entry name" value="Methyltransf_11"/>
</dbReference>
<accession>A0ABZ2K1N4</accession>
<keyword evidence="3" id="KW-1185">Reference proteome</keyword>
<keyword evidence="2" id="KW-0489">Methyltransferase</keyword>
<gene>
    <name evidence="2" type="ORF">LZC95_39545</name>
</gene>
<dbReference type="Pfam" id="PF08241">
    <property type="entry name" value="Methyltransf_11"/>
    <property type="match status" value="1"/>
</dbReference>
<name>A0ABZ2K1N4_9BACT</name>
<evidence type="ECO:0000313" key="3">
    <source>
        <dbReference type="Proteomes" id="UP001379533"/>
    </source>
</evidence>
<dbReference type="Gene3D" id="3.40.50.720">
    <property type="entry name" value="NAD(P)-binding Rossmann-like Domain"/>
    <property type="match status" value="1"/>
</dbReference>
<sequence length="486" mass="51879">MNIGEQLERGISVLVETPLGYDELLACTRIARRTGASLRVATHVERTPSARRFVAAARGLQAPIRGVSAACASGDLYAVLALSSRALGGVRPWRFARGAHVISGCLAGVPIVLRVGPEESFALTVDHDAGELTYTPVHGEALDPEPRADAAEMQHQLVLAQIHESIVRAPVAALPAHPDPTETHEAALRSLGAAEVESLPDALGRLEAISRRALSELLREHGARTEHGVLCNEAALLAALGAAPRHVWLIRRWLLALNRAGWPPPGREPTDPTEMRDAYAALGFPPAMAELHIAALRALPQLVSDQTTLPRLLDSSTTSALAAYQSNVFTAYLGAACDHLAERRGRVLEVRRGALDLNADFAAQGIAPQSVDLVIACNLLHNAEHVGRTLRRMRRALVPGGWLVFTDSTHENDAMLSAILFLLSPPPGAPPVGTEDRRAGTGSPFVDIDGWRAELFAAGFVPQFELPPTNSPLAAAGQRLFFAVAP</sequence>
<dbReference type="EMBL" id="CP089982">
    <property type="protein sequence ID" value="WXA92532.1"/>
    <property type="molecule type" value="Genomic_DNA"/>
</dbReference>
<dbReference type="Proteomes" id="UP001379533">
    <property type="component" value="Chromosome"/>
</dbReference>
<dbReference type="RefSeq" id="WP_394843134.1">
    <property type="nucleotide sequence ID" value="NZ_CP089982.1"/>
</dbReference>
<dbReference type="Gene3D" id="3.40.50.150">
    <property type="entry name" value="Vaccinia Virus protein VP39"/>
    <property type="match status" value="1"/>
</dbReference>
<dbReference type="GO" id="GO:0008168">
    <property type="term" value="F:methyltransferase activity"/>
    <property type="evidence" value="ECO:0007669"/>
    <property type="project" value="UniProtKB-KW"/>
</dbReference>
<dbReference type="CDD" id="cd02440">
    <property type="entry name" value="AdoMet_MTases"/>
    <property type="match status" value="1"/>
</dbReference>
<protein>
    <submittedName>
        <fullName evidence="2">Methyltransferase domain-containing protein</fullName>
    </submittedName>
</protein>
<keyword evidence="2" id="KW-0808">Transferase</keyword>
<evidence type="ECO:0000313" key="2">
    <source>
        <dbReference type="EMBL" id="WXA92532.1"/>
    </source>
</evidence>
<dbReference type="InterPro" id="IPR029063">
    <property type="entry name" value="SAM-dependent_MTases_sf"/>
</dbReference>
<dbReference type="GO" id="GO:0032259">
    <property type="term" value="P:methylation"/>
    <property type="evidence" value="ECO:0007669"/>
    <property type="project" value="UniProtKB-KW"/>
</dbReference>
<reference evidence="2 3" key="1">
    <citation type="submission" date="2021-12" db="EMBL/GenBank/DDBJ databases">
        <title>Discovery of the Pendulisporaceae a myxobacterial family with distinct sporulation behavior and unique specialized metabolism.</title>
        <authorList>
            <person name="Garcia R."/>
            <person name="Popoff A."/>
            <person name="Bader C.D."/>
            <person name="Loehr J."/>
            <person name="Walesch S."/>
            <person name="Walt C."/>
            <person name="Boldt J."/>
            <person name="Bunk B."/>
            <person name="Haeckl F.J.F.P.J."/>
            <person name="Gunesch A.P."/>
            <person name="Birkelbach J."/>
            <person name="Nuebel U."/>
            <person name="Pietschmann T."/>
            <person name="Bach T."/>
            <person name="Mueller R."/>
        </authorList>
    </citation>
    <scope>NUCLEOTIDE SEQUENCE [LARGE SCALE GENOMIC DNA]</scope>
    <source>
        <strain evidence="2 3">MSr12523</strain>
    </source>
</reference>
<organism evidence="2 3">
    <name type="scientific">Pendulispora brunnea</name>
    <dbReference type="NCBI Taxonomy" id="2905690"/>
    <lineage>
        <taxon>Bacteria</taxon>
        <taxon>Pseudomonadati</taxon>
        <taxon>Myxococcota</taxon>
        <taxon>Myxococcia</taxon>
        <taxon>Myxococcales</taxon>
        <taxon>Sorangiineae</taxon>
        <taxon>Pendulisporaceae</taxon>
        <taxon>Pendulispora</taxon>
    </lineage>
</organism>
<feature type="domain" description="Methyltransferase type 11" evidence="1">
    <location>
        <begin position="357"/>
        <end position="405"/>
    </location>
</feature>
<dbReference type="SUPFAM" id="SSF53335">
    <property type="entry name" value="S-adenosyl-L-methionine-dependent methyltransferases"/>
    <property type="match status" value="1"/>
</dbReference>
<proteinExistence type="predicted"/>